<feature type="domain" description="AB hydrolase-1" evidence="1">
    <location>
        <begin position="2"/>
        <end position="215"/>
    </location>
</feature>
<evidence type="ECO:0000259" key="1">
    <source>
        <dbReference type="Pfam" id="PF00561"/>
    </source>
</evidence>
<dbReference type="InterPro" id="IPR000073">
    <property type="entry name" value="AB_hydrolase_1"/>
</dbReference>
<protein>
    <submittedName>
        <fullName evidence="2">Poly(3-hydroxyalkanoate) depolymerase</fullName>
    </submittedName>
</protein>
<dbReference type="PANTHER" id="PTHR43433:SF5">
    <property type="entry name" value="AB HYDROLASE-1 DOMAIN-CONTAINING PROTEIN"/>
    <property type="match status" value="1"/>
</dbReference>
<dbReference type="InterPro" id="IPR050471">
    <property type="entry name" value="AB_hydrolase"/>
</dbReference>
<dbReference type="PRINTS" id="PR00111">
    <property type="entry name" value="ABHYDROLASE"/>
</dbReference>
<gene>
    <name evidence="2" type="primary">phaZ_5</name>
    <name evidence="2" type="ORF">GCM10023147_29750</name>
</gene>
<dbReference type="Proteomes" id="UP001500635">
    <property type="component" value="Unassembled WGS sequence"/>
</dbReference>
<organism evidence="2 3">
    <name type="scientific">Tsukamurella soli</name>
    <dbReference type="NCBI Taxonomy" id="644556"/>
    <lineage>
        <taxon>Bacteria</taxon>
        <taxon>Bacillati</taxon>
        <taxon>Actinomycetota</taxon>
        <taxon>Actinomycetes</taxon>
        <taxon>Mycobacteriales</taxon>
        <taxon>Tsukamurellaceae</taxon>
        <taxon>Tsukamurella</taxon>
    </lineage>
</organism>
<dbReference type="EMBL" id="BAABFR010000046">
    <property type="protein sequence ID" value="GAA4395969.1"/>
    <property type="molecule type" value="Genomic_DNA"/>
</dbReference>
<dbReference type="Pfam" id="PF00561">
    <property type="entry name" value="Abhydrolase_1"/>
    <property type="match status" value="1"/>
</dbReference>
<comment type="caution">
    <text evidence="2">The sequence shown here is derived from an EMBL/GenBank/DDBJ whole genome shotgun (WGS) entry which is preliminary data.</text>
</comment>
<reference evidence="3" key="1">
    <citation type="journal article" date="2019" name="Int. J. Syst. Evol. Microbiol.">
        <title>The Global Catalogue of Microorganisms (GCM) 10K type strain sequencing project: providing services to taxonomists for standard genome sequencing and annotation.</title>
        <authorList>
            <consortium name="The Broad Institute Genomics Platform"/>
            <consortium name="The Broad Institute Genome Sequencing Center for Infectious Disease"/>
            <person name="Wu L."/>
            <person name="Ma J."/>
        </authorList>
    </citation>
    <scope>NUCLEOTIDE SEQUENCE [LARGE SCALE GENOMIC DNA]</scope>
    <source>
        <strain evidence="3">JCM 17688</strain>
    </source>
</reference>
<dbReference type="InterPro" id="IPR029058">
    <property type="entry name" value="AB_hydrolase_fold"/>
</dbReference>
<name>A0ABP8JTK6_9ACTN</name>
<dbReference type="Gene3D" id="3.40.50.1820">
    <property type="entry name" value="alpha/beta hydrolase"/>
    <property type="match status" value="1"/>
</dbReference>
<proteinExistence type="predicted"/>
<evidence type="ECO:0000313" key="2">
    <source>
        <dbReference type="EMBL" id="GAA4395969.1"/>
    </source>
</evidence>
<sequence length="237" mass="26173">MLNGLGAGLELLLPLAQQLDGIETILLDVPGVGESTLPRHPYTLPMFACLIERLLARLGYRRVDVLGFSWGGMLAQQFAFQASRRCRRLVLVASMQGAPMVPARLSTLMKLATPRRFNDREYARRIQGDLYGGDARTNPPALVEMPRLRTSPVGYLFQQLSVVGWSGMPLMPFLQQQTLILAGDDDPIVPLVNAKIMARMIPRSRLQVLHDGHHFFRSSAAETSAAISAFLDHADPA</sequence>
<accession>A0ABP8JTK6</accession>
<evidence type="ECO:0000313" key="3">
    <source>
        <dbReference type="Proteomes" id="UP001500635"/>
    </source>
</evidence>
<keyword evidence="3" id="KW-1185">Reference proteome</keyword>
<dbReference type="PANTHER" id="PTHR43433">
    <property type="entry name" value="HYDROLASE, ALPHA/BETA FOLD FAMILY PROTEIN"/>
    <property type="match status" value="1"/>
</dbReference>
<dbReference type="SUPFAM" id="SSF53474">
    <property type="entry name" value="alpha/beta-Hydrolases"/>
    <property type="match status" value="1"/>
</dbReference>